<feature type="chain" id="PRO_5046712653" evidence="1">
    <location>
        <begin position="21"/>
        <end position="50"/>
    </location>
</feature>
<evidence type="ECO:0000313" key="2">
    <source>
        <dbReference type="EMBL" id="MFC3167108.1"/>
    </source>
</evidence>
<dbReference type="RefSeq" id="WP_207468776.1">
    <property type="nucleotide sequence ID" value="NZ_JAFNAW010000023.1"/>
</dbReference>
<dbReference type="EMBL" id="JBHRTE010000014">
    <property type="protein sequence ID" value="MFC3167108.1"/>
    <property type="molecule type" value="Genomic_DNA"/>
</dbReference>
<organism evidence="2 3">
    <name type="scientific">Paracoccus fontiphilus</name>
    <dbReference type="NCBI Taxonomy" id="1815556"/>
    <lineage>
        <taxon>Bacteria</taxon>
        <taxon>Pseudomonadati</taxon>
        <taxon>Pseudomonadota</taxon>
        <taxon>Alphaproteobacteria</taxon>
        <taxon>Rhodobacterales</taxon>
        <taxon>Paracoccaceae</taxon>
        <taxon>Paracoccus</taxon>
    </lineage>
</organism>
<comment type="caution">
    <text evidence="2">The sequence shown here is derived from an EMBL/GenBank/DDBJ whole genome shotgun (WGS) entry which is preliminary data.</text>
</comment>
<gene>
    <name evidence="2" type="ORF">ACFOD7_03500</name>
</gene>
<sequence>MTRLSLATLTACLLAAPVLASQGPIGTDKAAGPAPTLIVADCPGKPPVNA</sequence>
<evidence type="ECO:0000313" key="3">
    <source>
        <dbReference type="Proteomes" id="UP001595557"/>
    </source>
</evidence>
<accession>A0ABV7IC58</accession>
<name>A0ABV7IC58_9RHOB</name>
<evidence type="ECO:0000256" key="1">
    <source>
        <dbReference type="SAM" id="SignalP"/>
    </source>
</evidence>
<proteinExistence type="predicted"/>
<feature type="signal peptide" evidence="1">
    <location>
        <begin position="1"/>
        <end position="20"/>
    </location>
</feature>
<reference evidence="3" key="1">
    <citation type="journal article" date="2019" name="Int. J. Syst. Evol. Microbiol.">
        <title>The Global Catalogue of Microorganisms (GCM) 10K type strain sequencing project: providing services to taxonomists for standard genome sequencing and annotation.</title>
        <authorList>
            <consortium name="The Broad Institute Genomics Platform"/>
            <consortium name="The Broad Institute Genome Sequencing Center for Infectious Disease"/>
            <person name="Wu L."/>
            <person name="Ma J."/>
        </authorList>
    </citation>
    <scope>NUCLEOTIDE SEQUENCE [LARGE SCALE GENOMIC DNA]</scope>
    <source>
        <strain evidence="3">KCTC 52239</strain>
    </source>
</reference>
<keyword evidence="3" id="KW-1185">Reference proteome</keyword>
<protein>
    <submittedName>
        <fullName evidence="2">Uncharacterized protein</fullName>
    </submittedName>
</protein>
<dbReference type="Proteomes" id="UP001595557">
    <property type="component" value="Unassembled WGS sequence"/>
</dbReference>
<keyword evidence="1" id="KW-0732">Signal</keyword>